<evidence type="ECO:0000313" key="4">
    <source>
        <dbReference type="Proteomes" id="UP000292886"/>
    </source>
</evidence>
<evidence type="ECO:0000256" key="2">
    <source>
        <dbReference type="SAM" id="SignalP"/>
    </source>
</evidence>
<organism evidence="3 4">
    <name type="scientific">Periweissella cryptocerci</name>
    <dbReference type="NCBI Taxonomy" id="2506420"/>
    <lineage>
        <taxon>Bacteria</taxon>
        <taxon>Bacillati</taxon>
        <taxon>Bacillota</taxon>
        <taxon>Bacilli</taxon>
        <taxon>Lactobacillales</taxon>
        <taxon>Lactobacillaceae</taxon>
        <taxon>Periweissella</taxon>
    </lineage>
</organism>
<dbReference type="RefSeq" id="WP_133362507.1">
    <property type="nucleotide sequence ID" value="NZ_CP037940.1"/>
</dbReference>
<feature type="region of interest" description="Disordered" evidence="1">
    <location>
        <begin position="21"/>
        <end position="43"/>
    </location>
</feature>
<dbReference type="KEGG" id="wei:EQG49_02570"/>
<dbReference type="PROSITE" id="PS51257">
    <property type="entry name" value="PROKAR_LIPOPROTEIN"/>
    <property type="match status" value="1"/>
</dbReference>
<feature type="signal peptide" evidence="2">
    <location>
        <begin position="1"/>
        <end position="18"/>
    </location>
</feature>
<reference evidence="4" key="1">
    <citation type="submission" date="2019-03" db="EMBL/GenBank/DDBJ databases">
        <title>Weissella sp. 26KH-42 Genome sequencing.</title>
        <authorList>
            <person name="Heo J."/>
            <person name="Kim S.-J."/>
            <person name="Kim J.-S."/>
            <person name="Hong S.-B."/>
            <person name="Kwon S.-W."/>
        </authorList>
    </citation>
    <scope>NUCLEOTIDE SEQUENCE [LARGE SCALE GENOMIC DNA]</scope>
    <source>
        <strain evidence="4">26KH-42</strain>
    </source>
</reference>
<evidence type="ECO:0000256" key="1">
    <source>
        <dbReference type="SAM" id="MobiDB-lite"/>
    </source>
</evidence>
<dbReference type="EMBL" id="CP037940">
    <property type="protein sequence ID" value="QBO35427.1"/>
    <property type="molecule type" value="Genomic_DNA"/>
</dbReference>
<name>A0A4P6YRY2_9LACO</name>
<keyword evidence="4" id="KW-1185">Reference proteome</keyword>
<dbReference type="AlphaFoldDB" id="A0A4P6YRY2"/>
<proteinExistence type="predicted"/>
<evidence type="ECO:0008006" key="5">
    <source>
        <dbReference type="Google" id="ProtNLM"/>
    </source>
</evidence>
<protein>
    <recommendedName>
        <fullName evidence="5">Lipoprotein</fullName>
    </recommendedName>
</protein>
<accession>A0A4P6YRY2</accession>
<feature type="compositionally biased region" description="Low complexity" evidence="1">
    <location>
        <begin position="21"/>
        <end position="41"/>
    </location>
</feature>
<gene>
    <name evidence="3" type="ORF">EQG49_02570</name>
</gene>
<sequence length="260" mass="27728">MKKIIIAIATLSTALVLAGCGTTKSDSKSSSSDKVSSSKTTSEPKVDKTAMASYVMKLNSADSNYSYTYDGNTHSIIMLAVSDNTSSAMKRLKAGDMDESEWTDLKKSVDDDSKTIASGFPGVSLSLMGPDNDGTVYYEAKDGVTVQDITADDTSSSSSDSTSEQSNEEIYNDYVAKFDDATKTIIGNIKSKVKSGSYSGDELTQLATTESIPLTTLVTDGMSKMAENGTGSDYDKWTDKLTSASMTNLKQIKAVVDSYK</sequence>
<keyword evidence="2" id="KW-0732">Signal</keyword>
<dbReference type="OrthoDB" id="1843719at2"/>
<feature type="chain" id="PRO_5038359406" description="Lipoprotein" evidence="2">
    <location>
        <begin position="19"/>
        <end position="260"/>
    </location>
</feature>
<dbReference type="Proteomes" id="UP000292886">
    <property type="component" value="Chromosome"/>
</dbReference>
<evidence type="ECO:0000313" key="3">
    <source>
        <dbReference type="EMBL" id="QBO35427.1"/>
    </source>
</evidence>